<accession>A0A5S3P5L7</accession>
<dbReference type="InterPro" id="IPR001930">
    <property type="entry name" value="Peptidase_M1"/>
</dbReference>
<dbReference type="Gene3D" id="1.10.390.10">
    <property type="entry name" value="Neutral Protease Domain 2"/>
    <property type="match status" value="1"/>
</dbReference>
<dbReference type="SUPFAM" id="SSF55486">
    <property type="entry name" value="Metalloproteases ('zincins'), catalytic domain"/>
    <property type="match status" value="1"/>
</dbReference>
<evidence type="ECO:0000256" key="12">
    <source>
        <dbReference type="NCBIfam" id="TIGR02414"/>
    </source>
</evidence>
<dbReference type="InterPro" id="IPR027268">
    <property type="entry name" value="Peptidase_M4/M1_CTD_sf"/>
</dbReference>
<protein>
    <recommendedName>
        <fullName evidence="5 12">Aminopeptidase N</fullName>
        <ecNumber evidence="4 12">3.4.11.2</ecNumber>
    </recommendedName>
</protein>
<comment type="cofactor">
    <cofactor evidence="2">
        <name>Zn(2+)</name>
        <dbReference type="ChEBI" id="CHEBI:29105"/>
    </cofactor>
</comment>
<feature type="domain" description="Peptidase M1 alanyl aminopeptidase Ig-like fold" evidence="14">
    <location>
        <begin position="466"/>
        <end position="556"/>
    </location>
</feature>
<dbReference type="Gene3D" id="3.30.2010.30">
    <property type="match status" value="1"/>
</dbReference>
<evidence type="ECO:0000259" key="16">
    <source>
        <dbReference type="Pfam" id="PF17900"/>
    </source>
</evidence>
<evidence type="ECO:0000256" key="4">
    <source>
        <dbReference type="ARBA" id="ARBA00012564"/>
    </source>
</evidence>
<dbReference type="OrthoDB" id="100605at2"/>
<name>A0A5S3P5L7_9SPHN</name>
<dbReference type="Pfam" id="PF01433">
    <property type="entry name" value="Peptidase_M1"/>
    <property type="match status" value="1"/>
</dbReference>
<reference evidence="17 18" key="1">
    <citation type="submission" date="2019-05" db="EMBL/GenBank/DDBJ databases">
        <title>Erythrobacter marisflavi sp. nov., isolated from isolated from water of an estuary environment.</title>
        <authorList>
            <person name="Yoon J.-H."/>
        </authorList>
    </citation>
    <scope>NUCLEOTIDE SEQUENCE [LARGE SCALE GENOMIC DNA]</scope>
    <source>
        <strain evidence="17 18">KEM-5</strain>
    </source>
</reference>
<organism evidence="17 18">
    <name type="scientific">Qipengyuania marisflavi</name>
    <dbReference type="NCBI Taxonomy" id="2486356"/>
    <lineage>
        <taxon>Bacteria</taxon>
        <taxon>Pseudomonadati</taxon>
        <taxon>Pseudomonadota</taxon>
        <taxon>Alphaproteobacteria</taxon>
        <taxon>Sphingomonadales</taxon>
        <taxon>Erythrobacteraceae</taxon>
        <taxon>Qipengyuania</taxon>
    </lineage>
</organism>
<keyword evidence="8" id="KW-0479">Metal-binding</keyword>
<gene>
    <name evidence="17" type="primary">pepN</name>
    <name evidence="17" type="ORF">FEV51_07400</name>
</gene>
<feature type="domain" description="Peptidase M1 membrane alanine aminopeptidase" evidence="13">
    <location>
        <begin position="248"/>
        <end position="458"/>
    </location>
</feature>
<dbReference type="InterPro" id="IPR024601">
    <property type="entry name" value="Peptidase_M1_pepN_C"/>
</dbReference>
<dbReference type="PRINTS" id="PR00756">
    <property type="entry name" value="ALADIPTASE"/>
</dbReference>
<dbReference type="AlphaFoldDB" id="A0A5S3P5L7"/>
<dbReference type="InterPro" id="IPR038438">
    <property type="entry name" value="PepN_Ig-like_sf"/>
</dbReference>
<dbReference type="InterPro" id="IPR045357">
    <property type="entry name" value="Aminopeptidase_N-like_N"/>
</dbReference>
<evidence type="ECO:0000256" key="3">
    <source>
        <dbReference type="ARBA" id="ARBA00010136"/>
    </source>
</evidence>
<dbReference type="PANTHER" id="PTHR46322">
    <property type="entry name" value="PUROMYCIN-SENSITIVE AMINOPEPTIDASE"/>
    <property type="match status" value="1"/>
</dbReference>
<evidence type="ECO:0000256" key="10">
    <source>
        <dbReference type="ARBA" id="ARBA00022833"/>
    </source>
</evidence>
<evidence type="ECO:0000256" key="9">
    <source>
        <dbReference type="ARBA" id="ARBA00022801"/>
    </source>
</evidence>
<evidence type="ECO:0000313" key="17">
    <source>
        <dbReference type="EMBL" id="TMM48121.1"/>
    </source>
</evidence>
<proteinExistence type="inferred from homology"/>
<dbReference type="GO" id="GO:0016285">
    <property type="term" value="F:alanyl aminopeptidase activity"/>
    <property type="evidence" value="ECO:0007669"/>
    <property type="project" value="UniProtKB-EC"/>
</dbReference>
<dbReference type="EC" id="3.4.11.2" evidence="4 12"/>
<evidence type="ECO:0000256" key="7">
    <source>
        <dbReference type="ARBA" id="ARBA00022670"/>
    </source>
</evidence>
<dbReference type="EMBL" id="VCAO01000003">
    <property type="protein sequence ID" value="TMM48121.1"/>
    <property type="molecule type" value="Genomic_DNA"/>
</dbReference>
<keyword evidence="6 17" id="KW-0031">Aminopeptidase</keyword>
<evidence type="ECO:0000259" key="15">
    <source>
        <dbReference type="Pfam" id="PF17432"/>
    </source>
</evidence>
<comment type="caution">
    <text evidence="17">The sequence shown here is derived from an EMBL/GenBank/DDBJ whole genome shotgun (WGS) entry which is preliminary data.</text>
</comment>
<feature type="domain" description="Aminopeptidase N-like N-terminal" evidence="16">
    <location>
        <begin position="46"/>
        <end position="208"/>
    </location>
</feature>
<dbReference type="Gene3D" id="1.25.50.10">
    <property type="entry name" value="Peptidase M1, alanyl aminopeptidase, C-terminal domain"/>
    <property type="match status" value="1"/>
</dbReference>
<dbReference type="SUPFAM" id="SSF63737">
    <property type="entry name" value="Leukotriene A4 hydrolase N-terminal domain"/>
    <property type="match status" value="1"/>
</dbReference>
<evidence type="ECO:0000259" key="13">
    <source>
        <dbReference type="Pfam" id="PF01433"/>
    </source>
</evidence>
<evidence type="ECO:0000256" key="11">
    <source>
        <dbReference type="ARBA" id="ARBA00023049"/>
    </source>
</evidence>
<evidence type="ECO:0000256" key="6">
    <source>
        <dbReference type="ARBA" id="ARBA00022438"/>
    </source>
</evidence>
<evidence type="ECO:0000256" key="1">
    <source>
        <dbReference type="ARBA" id="ARBA00000098"/>
    </source>
</evidence>
<dbReference type="FunFam" id="3.30.2010.30:FF:000002">
    <property type="entry name" value="Putative aminopeptidase N"/>
    <property type="match status" value="1"/>
</dbReference>
<dbReference type="InterPro" id="IPR037144">
    <property type="entry name" value="Peptidase_M1_pepN_C_sf"/>
</dbReference>
<dbReference type="Gene3D" id="2.60.40.1840">
    <property type="match status" value="1"/>
</dbReference>
<feature type="domain" description="Peptidase M1 alanyl aminopeptidase C-terminal" evidence="15">
    <location>
        <begin position="562"/>
        <end position="882"/>
    </location>
</feature>
<sequence length="883" mass="97786">MDIARTPATPDGNPEMADAAVEPKASAIIRREDYTPFPWLVPQVHLSFELGVEQTRVTSRLTVERNPAADASPTIRLNGDGLKLSELQVDGEPCSTHAMDGDDLVVTLPGERHELTIVTQIDPAANSQLMGLYASNGMLCTQCEAEGFRRITFFPDRPDVLSTYTVRMSGPAAQFPILLCNGNKADSGGDGDTHWAEWHDPWPKPAYLFALVAGDLVARSDSFTTTGGRTVELNVWVRDGDLDRTEHAMESLKRSMKWDEEVFGREYDLDLFNIVAVSDFNMGAMENKGLNVFNTKYVLADQETATDGDFDGVEGVIGHEYFHNWSGNRITCRDWFQLSLKEGFTVLRDQLFSQDMDSAPVKRIEDVRILRGVQFPEDSGPLAHSIRPDSYREISNFYTPTIYNKGAEVIRMMRTMAGEEAFRKGTDLYFDRHDGEAATCEDFITAIEDGAGLDLRQFRLWYSQAGTPKVSVAVTHDGDTAALTFKQDIPATPGQADKQPMPIPLRIALFDRESGKHDGEHLVMLDTAEKEVRFAGFAAPPVLSINRGFSAPVTIDRAVSRDDLVFLAAKDDDPFARYEAMQDLMVGHLVSAVAGEMDSAERDAARQDIACAFAAVLEDDRLDDLMRGELLMMPSQAYLSEQMLLAEPGRIHEEREALKAALGSALESQLLTLHKRASALPFALDQAAKGARKVKTVALTYLAAAKPDTASDLAEKQYSGADNMTDRQGALMVLAGLQSPARTGALLDFYNRYRDNPLVVDKWFSLQASSLHPQVLQHVKALRDHPDFTLKNPNRVRALYMAFAASPHAFHAEDGEGYRMIADLILELDPINAQTAARFVTPLGRWQRIEPARSALMRGELERIAEAGNLSRDTFEQVTRSLG</sequence>
<evidence type="ECO:0000259" key="14">
    <source>
        <dbReference type="Pfam" id="PF11940"/>
    </source>
</evidence>
<dbReference type="InterPro" id="IPR012779">
    <property type="entry name" value="Peptidase_M1_pepN"/>
</dbReference>
<dbReference type="GO" id="GO:0006508">
    <property type="term" value="P:proteolysis"/>
    <property type="evidence" value="ECO:0007669"/>
    <property type="project" value="UniProtKB-UniRule"/>
</dbReference>
<dbReference type="PANTHER" id="PTHR46322:SF1">
    <property type="entry name" value="PUROMYCIN-SENSITIVE AMINOPEPTIDASE"/>
    <property type="match status" value="1"/>
</dbReference>
<keyword evidence="9 17" id="KW-0378">Hydrolase</keyword>
<dbReference type="Pfam" id="PF11940">
    <property type="entry name" value="DUF3458"/>
    <property type="match status" value="1"/>
</dbReference>
<dbReference type="RefSeq" id="WP_138617486.1">
    <property type="nucleotide sequence ID" value="NZ_VCAO01000003.1"/>
</dbReference>
<evidence type="ECO:0000313" key="18">
    <source>
        <dbReference type="Proteomes" id="UP000309668"/>
    </source>
</evidence>
<dbReference type="CDD" id="cd09600">
    <property type="entry name" value="M1_APN"/>
    <property type="match status" value="1"/>
</dbReference>
<dbReference type="GO" id="GO:0008237">
    <property type="term" value="F:metallopeptidase activity"/>
    <property type="evidence" value="ECO:0007669"/>
    <property type="project" value="UniProtKB-UniRule"/>
</dbReference>
<dbReference type="Gene3D" id="2.60.40.1730">
    <property type="entry name" value="tricorn interacting facor f3 domain"/>
    <property type="match status" value="1"/>
</dbReference>
<comment type="catalytic activity">
    <reaction evidence="1">
        <text>Release of an N-terminal amino acid, Xaa-|-Yaa- from a peptide, amide or arylamide. Xaa is preferably Ala, but may be most amino acids including Pro (slow action). When a terminal hydrophobic residue is followed by a prolyl residue, the two may be released as an intact Xaa-Pro dipeptide.</text>
        <dbReference type="EC" id="3.4.11.2"/>
    </reaction>
</comment>
<dbReference type="Pfam" id="PF17900">
    <property type="entry name" value="Peptidase_M1_N"/>
    <property type="match status" value="1"/>
</dbReference>
<keyword evidence="11" id="KW-0482">Metalloprotease</keyword>
<dbReference type="GO" id="GO:0008270">
    <property type="term" value="F:zinc ion binding"/>
    <property type="evidence" value="ECO:0007669"/>
    <property type="project" value="InterPro"/>
</dbReference>
<evidence type="ECO:0000256" key="8">
    <source>
        <dbReference type="ARBA" id="ARBA00022723"/>
    </source>
</evidence>
<evidence type="ECO:0000256" key="2">
    <source>
        <dbReference type="ARBA" id="ARBA00001947"/>
    </source>
</evidence>
<keyword evidence="10" id="KW-0862">Zinc</keyword>
<keyword evidence="7" id="KW-0645">Protease</keyword>
<comment type="similarity">
    <text evidence="3">Belongs to the peptidase M1 family.</text>
</comment>
<dbReference type="InterPro" id="IPR042097">
    <property type="entry name" value="Aminopeptidase_N-like_N_sf"/>
</dbReference>
<dbReference type="Pfam" id="PF17432">
    <property type="entry name" value="DUF3458_C"/>
    <property type="match status" value="1"/>
</dbReference>
<evidence type="ECO:0000256" key="5">
    <source>
        <dbReference type="ARBA" id="ARBA00015611"/>
    </source>
</evidence>
<dbReference type="NCBIfam" id="TIGR02414">
    <property type="entry name" value="pepN_proteo"/>
    <property type="match status" value="1"/>
</dbReference>
<keyword evidence="18" id="KW-1185">Reference proteome</keyword>
<dbReference type="InterPro" id="IPR035414">
    <property type="entry name" value="Peptidase_M1_pepN_Ig-like"/>
</dbReference>
<dbReference type="Proteomes" id="UP000309668">
    <property type="component" value="Unassembled WGS sequence"/>
</dbReference>
<dbReference type="InterPro" id="IPR014782">
    <property type="entry name" value="Peptidase_M1_dom"/>
</dbReference>